<organism evidence="2 3">
    <name type="scientific">Anisodus acutangulus</name>
    <dbReference type="NCBI Taxonomy" id="402998"/>
    <lineage>
        <taxon>Eukaryota</taxon>
        <taxon>Viridiplantae</taxon>
        <taxon>Streptophyta</taxon>
        <taxon>Embryophyta</taxon>
        <taxon>Tracheophyta</taxon>
        <taxon>Spermatophyta</taxon>
        <taxon>Magnoliopsida</taxon>
        <taxon>eudicotyledons</taxon>
        <taxon>Gunneridae</taxon>
        <taxon>Pentapetalae</taxon>
        <taxon>asterids</taxon>
        <taxon>lamiids</taxon>
        <taxon>Solanales</taxon>
        <taxon>Solanaceae</taxon>
        <taxon>Solanoideae</taxon>
        <taxon>Hyoscyameae</taxon>
        <taxon>Anisodus</taxon>
    </lineage>
</organism>
<reference evidence="3" key="1">
    <citation type="journal article" date="2023" name="Proc. Natl. Acad. Sci. U.S.A.">
        <title>Genomic and structural basis for evolution of tropane alkaloid biosynthesis.</title>
        <authorList>
            <person name="Wanga Y.-J."/>
            <person name="Taina T."/>
            <person name="Yua J.-Y."/>
            <person name="Lia J."/>
            <person name="Xua B."/>
            <person name="Chenc J."/>
            <person name="D'Auriad J.C."/>
            <person name="Huanga J.-P."/>
            <person name="Huanga S.-X."/>
        </authorList>
    </citation>
    <scope>NUCLEOTIDE SEQUENCE [LARGE SCALE GENOMIC DNA]</scope>
    <source>
        <strain evidence="3">cv. KIB-2019</strain>
    </source>
</reference>
<keyword evidence="3" id="KW-1185">Reference proteome</keyword>
<dbReference type="Proteomes" id="UP001152561">
    <property type="component" value="Unassembled WGS sequence"/>
</dbReference>
<dbReference type="EMBL" id="JAJAGQ010000013">
    <property type="protein sequence ID" value="KAJ8546545.1"/>
    <property type="molecule type" value="Genomic_DNA"/>
</dbReference>
<feature type="compositionally biased region" description="Polar residues" evidence="1">
    <location>
        <begin position="104"/>
        <end position="127"/>
    </location>
</feature>
<proteinExistence type="predicted"/>
<gene>
    <name evidence="2" type="ORF">K7X08_032619</name>
</gene>
<feature type="compositionally biased region" description="Basic and acidic residues" evidence="1">
    <location>
        <begin position="1"/>
        <end position="10"/>
    </location>
</feature>
<feature type="region of interest" description="Disordered" evidence="1">
    <location>
        <begin position="89"/>
        <end position="146"/>
    </location>
</feature>
<name>A0A9Q1LZV1_9SOLA</name>
<sequence>MSTGKSEKRSTSFQKKAKQKENQQNITSSEEEVAPTINADIRVWQDLEAKNGRIEEDVISGPEHNSYNLEDVVDESVLVPDKTLQIIDPQEVTSKSTKDEKGTDQVTSPIKGSESNKMVQQKSQEGTSGVKENVEDRNNSQLQIMVPMIENIEDQLTKA</sequence>
<comment type="caution">
    <text evidence="2">The sequence shown here is derived from an EMBL/GenBank/DDBJ whole genome shotgun (WGS) entry which is preliminary data.</text>
</comment>
<dbReference type="AlphaFoldDB" id="A0A9Q1LZV1"/>
<evidence type="ECO:0000313" key="3">
    <source>
        <dbReference type="Proteomes" id="UP001152561"/>
    </source>
</evidence>
<feature type="region of interest" description="Disordered" evidence="1">
    <location>
        <begin position="1"/>
        <end position="37"/>
    </location>
</feature>
<evidence type="ECO:0000256" key="1">
    <source>
        <dbReference type="SAM" id="MobiDB-lite"/>
    </source>
</evidence>
<accession>A0A9Q1LZV1</accession>
<evidence type="ECO:0000313" key="2">
    <source>
        <dbReference type="EMBL" id="KAJ8546545.1"/>
    </source>
</evidence>
<protein>
    <submittedName>
        <fullName evidence="2">Uncharacterized protein</fullName>
    </submittedName>
</protein>